<dbReference type="OrthoDB" id="3350591at2759"/>
<dbReference type="PANTHER" id="PTHR38797:SF4">
    <property type="entry name" value="NUCLEAR PORE COMPLEX PROTEIN NUP85"/>
    <property type="match status" value="1"/>
</dbReference>
<name>A0A0C3NZJ1_PHLG1</name>
<dbReference type="EMBL" id="KN840450">
    <property type="protein sequence ID" value="KIP10859.1"/>
    <property type="molecule type" value="Genomic_DNA"/>
</dbReference>
<evidence type="ECO:0000313" key="2">
    <source>
        <dbReference type="Proteomes" id="UP000053257"/>
    </source>
</evidence>
<gene>
    <name evidence="1" type="ORF">PHLGIDRAFT_492550</name>
</gene>
<protein>
    <submittedName>
        <fullName evidence="1">Uncharacterized protein</fullName>
    </submittedName>
</protein>
<organism evidence="1 2">
    <name type="scientific">Phlebiopsis gigantea (strain 11061_1 CR5-6)</name>
    <name type="common">White-rot fungus</name>
    <name type="synonym">Peniophora gigantea</name>
    <dbReference type="NCBI Taxonomy" id="745531"/>
    <lineage>
        <taxon>Eukaryota</taxon>
        <taxon>Fungi</taxon>
        <taxon>Dikarya</taxon>
        <taxon>Basidiomycota</taxon>
        <taxon>Agaricomycotina</taxon>
        <taxon>Agaricomycetes</taxon>
        <taxon>Polyporales</taxon>
        <taxon>Phanerochaetaceae</taxon>
        <taxon>Phlebiopsis</taxon>
    </lineage>
</organism>
<dbReference type="Pfam" id="PF12311">
    <property type="entry name" value="DUF3632"/>
    <property type="match status" value="1"/>
</dbReference>
<keyword evidence="2" id="KW-1185">Reference proteome</keyword>
<dbReference type="InterPro" id="IPR053204">
    <property type="entry name" value="Oxopyrrolidines_Biosynth-assoc"/>
</dbReference>
<accession>A0A0C3NZJ1</accession>
<dbReference type="PANTHER" id="PTHR38797">
    <property type="entry name" value="NUCLEAR PORE COMPLEX PROTEIN NUP85-RELATED"/>
    <property type="match status" value="1"/>
</dbReference>
<reference evidence="1 2" key="1">
    <citation type="journal article" date="2014" name="PLoS Genet.">
        <title>Analysis of the Phlebiopsis gigantea genome, transcriptome and secretome provides insight into its pioneer colonization strategies of wood.</title>
        <authorList>
            <person name="Hori C."/>
            <person name="Ishida T."/>
            <person name="Igarashi K."/>
            <person name="Samejima M."/>
            <person name="Suzuki H."/>
            <person name="Master E."/>
            <person name="Ferreira P."/>
            <person name="Ruiz-Duenas F.J."/>
            <person name="Held B."/>
            <person name="Canessa P."/>
            <person name="Larrondo L.F."/>
            <person name="Schmoll M."/>
            <person name="Druzhinina I.S."/>
            <person name="Kubicek C.P."/>
            <person name="Gaskell J.A."/>
            <person name="Kersten P."/>
            <person name="St John F."/>
            <person name="Glasner J."/>
            <person name="Sabat G."/>
            <person name="Splinter BonDurant S."/>
            <person name="Syed K."/>
            <person name="Yadav J."/>
            <person name="Mgbeahuruike A.C."/>
            <person name="Kovalchuk A."/>
            <person name="Asiegbu F.O."/>
            <person name="Lackner G."/>
            <person name="Hoffmeister D."/>
            <person name="Rencoret J."/>
            <person name="Gutierrez A."/>
            <person name="Sun H."/>
            <person name="Lindquist E."/>
            <person name="Barry K."/>
            <person name="Riley R."/>
            <person name="Grigoriev I.V."/>
            <person name="Henrissat B."/>
            <person name="Kues U."/>
            <person name="Berka R.M."/>
            <person name="Martinez A.T."/>
            <person name="Covert S.F."/>
            <person name="Blanchette R.A."/>
            <person name="Cullen D."/>
        </authorList>
    </citation>
    <scope>NUCLEOTIDE SEQUENCE [LARGE SCALE GENOMIC DNA]</scope>
    <source>
        <strain evidence="1 2">11061_1 CR5-6</strain>
    </source>
</reference>
<evidence type="ECO:0000313" key="1">
    <source>
        <dbReference type="EMBL" id="KIP10859.1"/>
    </source>
</evidence>
<dbReference type="Proteomes" id="UP000053257">
    <property type="component" value="Unassembled WGS sequence"/>
</dbReference>
<dbReference type="AlphaFoldDB" id="A0A0C3NZJ1"/>
<dbReference type="STRING" id="745531.A0A0C3NZJ1"/>
<dbReference type="HOGENOM" id="CLU_045731_0_0_1"/>
<proteinExistence type="predicted"/>
<dbReference type="InterPro" id="IPR022085">
    <property type="entry name" value="OpdG"/>
</dbReference>
<sequence>MSLLYLPRLWIQNEELLGTCHISLYCTLCTLLIVAVRLVENAVAYIREVTISPSGAADRIIALCTQSVAESAADAIGDEDSTPGLESFLWNFWDTVINDIVFRESELHDRLVEILKWMKKRGRAGCRNWKVWGEDMDWTNLVLFGPNLRENFNGGRYPRADALPWPEVYRILSGDTPSDLNNPLSTAYSDARTHWLNLCRFIMRLWAEDVSDFEVYGIWMMRAGLEDLDLSHPEDTSKEPSTTMAVTITLGIEEAGVCVQAAGAKMYKSSTIFGPHGNPDWKQSNAPGRGGIRWKGVDGYHTERWKLWKALFKEVIDAETTLRPRAIDAAKVR</sequence>